<organism evidence="2 3">
    <name type="scientific">Butyricimonas hominis</name>
    <dbReference type="NCBI Taxonomy" id="2763032"/>
    <lineage>
        <taxon>Bacteria</taxon>
        <taxon>Pseudomonadati</taxon>
        <taxon>Bacteroidota</taxon>
        <taxon>Bacteroidia</taxon>
        <taxon>Bacteroidales</taxon>
        <taxon>Odoribacteraceae</taxon>
        <taxon>Butyricimonas</taxon>
    </lineage>
</organism>
<dbReference type="InterPro" id="IPR000782">
    <property type="entry name" value="FAS1_domain"/>
</dbReference>
<dbReference type="RefSeq" id="WP_186975112.1">
    <property type="nucleotide sequence ID" value="NZ_JACOOH010000002.1"/>
</dbReference>
<feature type="domain" description="FAS1" evidence="1">
    <location>
        <begin position="36"/>
        <end position="204"/>
    </location>
</feature>
<evidence type="ECO:0000313" key="2">
    <source>
        <dbReference type="EMBL" id="MBC5620300.1"/>
    </source>
</evidence>
<dbReference type="PROSITE" id="PS50213">
    <property type="entry name" value="FAS1"/>
    <property type="match status" value="1"/>
</dbReference>
<sequence length="209" mass="23379">MKKYILLTITILAGIFTGCGDDYFHDTGLADGKHDCTTWEYMKTDHENWDSTILIIERAGLQSLFDGTDPENDEITFFGPTNMSIMQFLFKTVDDNYEMLYNSINDIPVELCKQIILSHVIKGKKKSTDFDFEVKGTLTGGTETKNLAGNDLRIYRAKGEYMGIPDIGPEALYVHSLTFGHIALIASSNIETTNGIVHSLATTYQLSEL</sequence>
<evidence type="ECO:0000259" key="1">
    <source>
        <dbReference type="PROSITE" id="PS50213"/>
    </source>
</evidence>
<gene>
    <name evidence="2" type="ORF">H8S64_04225</name>
</gene>
<dbReference type="PROSITE" id="PS51257">
    <property type="entry name" value="PROKAR_LIPOPROTEIN"/>
    <property type="match status" value="1"/>
</dbReference>
<dbReference type="InterPro" id="IPR036378">
    <property type="entry name" value="FAS1_dom_sf"/>
</dbReference>
<accession>A0ABR7CX86</accession>
<name>A0ABR7CX86_9BACT</name>
<dbReference type="SUPFAM" id="SSF82153">
    <property type="entry name" value="FAS1 domain"/>
    <property type="match status" value="1"/>
</dbReference>
<dbReference type="Proteomes" id="UP000646484">
    <property type="component" value="Unassembled WGS sequence"/>
</dbReference>
<protein>
    <submittedName>
        <fullName evidence="2">Fasciclin domain-containing protein</fullName>
    </submittedName>
</protein>
<evidence type="ECO:0000313" key="3">
    <source>
        <dbReference type="Proteomes" id="UP000646484"/>
    </source>
</evidence>
<proteinExistence type="predicted"/>
<keyword evidence="3" id="KW-1185">Reference proteome</keyword>
<dbReference type="Pfam" id="PF02469">
    <property type="entry name" value="Fasciclin"/>
    <property type="match status" value="1"/>
</dbReference>
<comment type="caution">
    <text evidence="2">The sequence shown here is derived from an EMBL/GenBank/DDBJ whole genome shotgun (WGS) entry which is preliminary data.</text>
</comment>
<dbReference type="EMBL" id="JACOOH010000002">
    <property type="protein sequence ID" value="MBC5620300.1"/>
    <property type="molecule type" value="Genomic_DNA"/>
</dbReference>
<reference evidence="2 3" key="1">
    <citation type="submission" date="2020-08" db="EMBL/GenBank/DDBJ databases">
        <title>Genome public.</title>
        <authorList>
            <person name="Liu C."/>
            <person name="Sun Q."/>
        </authorList>
    </citation>
    <scope>NUCLEOTIDE SEQUENCE [LARGE SCALE GENOMIC DNA]</scope>
    <source>
        <strain evidence="2 3">NSJ-56</strain>
    </source>
</reference>
<dbReference type="Gene3D" id="2.30.180.10">
    <property type="entry name" value="FAS1 domain"/>
    <property type="match status" value="1"/>
</dbReference>